<dbReference type="PANTHER" id="PTHR46579:SF1">
    <property type="entry name" value="F5_8 TYPE C DOMAIN-CONTAINING PROTEIN"/>
    <property type="match status" value="1"/>
</dbReference>
<organism evidence="1 2">
    <name type="scientific">Frankliniella fusca</name>
    <dbReference type="NCBI Taxonomy" id="407009"/>
    <lineage>
        <taxon>Eukaryota</taxon>
        <taxon>Metazoa</taxon>
        <taxon>Ecdysozoa</taxon>
        <taxon>Arthropoda</taxon>
        <taxon>Hexapoda</taxon>
        <taxon>Insecta</taxon>
        <taxon>Pterygota</taxon>
        <taxon>Neoptera</taxon>
        <taxon>Paraneoptera</taxon>
        <taxon>Thysanoptera</taxon>
        <taxon>Terebrantia</taxon>
        <taxon>Thripoidea</taxon>
        <taxon>Thripidae</taxon>
        <taxon>Frankliniella</taxon>
    </lineage>
</organism>
<name>A0AAE1GZH7_9NEOP</name>
<gene>
    <name evidence="1" type="ORF">KUF71_004474</name>
</gene>
<sequence length="461" mass="52771">MNSLATTGISWTRGQQLVSSKLIPTCMCVDGKARAQVYNMAKHNSHFECTYCTHFGVSVDTMRYPMVHEDLPPYEDRTHAGMKRDMIQAQRMVNNGERNVSVRGHKGITPLMNLKHFNLSEGNAFDDLHNIYECASKYHIEVFIQDVPKLVPRMGQAAFLQTIDLRLRNIKTPSCIARKPGTCLMKNRSQMHGTEWRNWLLYFAPVCLLGLVAGRYIQTLEHLSYATYLLSQDIIFPDHIDIARELTSLPSMSLEWIRPGAINQVVNRHLIRFSLELAINDEQRIAPEVKDMMKQILHKRHHRKALQVDGHSNFLGGSLSRPPTEDELRVLLQEQHNTTLLHVFKRMIINGVNYTTASYVKEESRSDDSTIYTFQNTFCTIQDIVSFKSDGEDKYGLLVIEHKMARRPTPLFPTAKHICEVHPDVGLLHFLRIQDVRSPVVKAPLLGALFFIPLTNVNEID</sequence>
<dbReference type="Proteomes" id="UP001219518">
    <property type="component" value="Unassembled WGS sequence"/>
</dbReference>
<reference evidence="1" key="2">
    <citation type="journal article" date="2023" name="BMC Genomics">
        <title>Pest status, molecular evolution, and epigenetic factors derived from the genome assembly of Frankliniella fusca, a thysanopteran phytovirus vector.</title>
        <authorList>
            <person name="Catto M.A."/>
            <person name="Labadie P.E."/>
            <person name="Jacobson A.L."/>
            <person name="Kennedy G.G."/>
            <person name="Srinivasan R."/>
            <person name="Hunt B.G."/>
        </authorList>
    </citation>
    <scope>NUCLEOTIDE SEQUENCE</scope>
    <source>
        <strain evidence="1">PL_HMW_Pooled</strain>
    </source>
</reference>
<dbReference type="AlphaFoldDB" id="A0AAE1GZH7"/>
<keyword evidence="2" id="KW-1185">Reference proteome</keyword>
<protein>
    <submittedName>
        <fullName evidence="1">Intercellular adhesion molecule 3</fullName>
    </submittedName>
</protein>
<proteinExistence type="predicted"/>
<reference evidence="1" key="1">
    <citation type="submission" date="2021-07" db="EMBL/GenBank/DDBJ databases">
        <authorList>
            <person name="Catto M.A."/>
            <person name="Jacobson A."/>
            <person name="Kennedy G."/>
            <person name="Labadie P."/>
            <person name="Hunt B.G."/>
            <person name="Srinivasan R."/>
        </authorList>
    </citation>
    <scope>NUCLEOTIDE SEQUENCE</scope>
    <source>
        <strain evidence="1">PL_HMW_Pooled</strain>
        <tissue evidence="1">Head</tissue>
    </source>
</reference>
<evidence type="ECO:0000313" key="1">
    <source>
        <dbReference type="EMBL" id="KAK3911566.1"/>
    </source>
</evidence>
<accession>A0AAE1GZH7</accession>
<comment type="caution">
    <text evidence="1">The sequence shown here is derived from an EMBL/GenBank/DDBJ whole genome shotgun (WGS) entry which is preliminary data.</text>
</comment>
<dbReference type="PANTHER" id="PTHR46579">
    <property type="entry name" value="F5/8 TYPE C DOMAIN-CONTAINING PROTEIN-RELATED"/>
    <property type="match status" value="1"/>
</dbReference>
<dbReference type="EMBL" id="JAHWGI010000279">
    <property type="protein sequence ID" value="KAK3911566.1"/>
    <property type="molecule type" value="Genomic_DNA"/>
</dbReference>
<evidence type="ECO:0000313" key="2">
    <source>
        <dbReference type="Proteomes" id="UP001219518"/>
    </source>
</evidence>